<comment type="function">
    <text evidence="8">Functions as part of axonemal radial spoke complexes that play an important part in the motility of sperm and cilia. Plays a crucial role during acrosome biogenesis.</text>
</comment>
<evidence type="ECO:0000256" key="3">
    <source>
        <dbReference type="ARBA" id="ARBA00022490"/>
    </source>
</evidence>
<evidence type="ECO:0000256" key="2">
    <source>
        <dbReference type="ARBA" id="ARBA00010849"/>
    </source>
</evidence>
<comment type="similarity">
    <text evidence="2">Belongs to the dpy-30 family.</text>
</comment>
<dbReference type="InterPro" id="IPR007858">
    <property type="entry name" value="Dpy-30_motif"/>
</dbReference>
<evidence type="ECO:0000256" key="6">
    <source>
        <dbReference type="ARBA" id="ARBA00023212"/>
    </source>
</evidence>
<proteinExistence type="inferred from homology"/>
<dbReference type="AlphaFoldDB" id="A0AAV6ZWW1"/>
<dbReference type="CDD" id="cd22966">
    <property type="entry name" value="DD_DYDC-like"/>
    <property type="match status" value="1"/>
</dbReference>
<evidence type="ECO:0000256" key="5">
    <source>
        <dbReference type="ARBA" id="ARBA00023069"/>
    </source>
</evidence>
<dbReference type="PANTHER" id="PTHR23356">
    <property type="entry name" value="DPY30-RELATED"/>
    <property type="match status" value="1"/>
</dbReference>
<keyword evidence="11" id="KW-0175">Coiled coil</keyword>
<comment type="caution">
    <text evidence="13">The sequence shown here is derived from an EMBL/GenBank/DDBJ whole genome shotgun (WGS) entry which is preliminary data.</text>
</comment>
<evidence type="ECO:0000256" key="11">
    <source>
        <dbReference type="SAM" id="Coils"/>
    </source>
</evidence>
<comment type="subcellular location">
    <subcellularLocation>
        <location evidence="1">Cytoplasm</location>
        <location evidence="1">Cytoskeleton</location>
        <location evidence="1">Flagellum axoneme</location>
    </subcellularLocation>
</comment>
<dbReference type="FunFam" id="1.20.890.10:FF:000009">
    <property type="entry name" value="DPY30 domain-containing protein 1"/>
    <property type="match status" value="1"/>
</dbReference>
<dbReference type="Gene3D" id="1.20.890.10">
    <property type="entry name" value="cAMP-dependent protein kinase regulatory subunit, dimerization-anchoring domain"/>
    <property type="match status" value="1"/>
</dbReference>
<evidence type="ECO:0000256" key="7">
    <source>
        <dbReference type="ARBA" id="ARBA00023273"/>
    </source>
</evidence>
<accession>A0AAV6ZWW1</accession>
<comment type="subunit">
    <text evidence="9">Component of the axonemal radial spoke complex 1 (RS1), at least composed of spoke head proteins RSPH1, RSPH3, RSPH9 and the cilia-specific component RSPH4A or sperm-specific component RSPH6A, spoke stalk proteins RSPH14, DNAJB13, DYDC1, ROPN1L and NME5, and the anchor protein IQUB. Interacts with SH3GL3.</text>
</comment>
<feature type="compositionally biased region" description="Basic and acidic residues" evidence="12">
    <location>
        <begin position="179"/>
        <end position="192"/>
    </location>
</feature>
<keyword evidence="3" id="KW-0963">Cytoplasm</keyword>
<dbReference type="EMBL" id="WNYA01000011">
    <property type="protein sequence ID" value="KAG8551765.1"/>
    <property type="molecule type" value="Genomic_DNA"/>
</dbReference>
<keyword evidence="5" id="KW-0969">Cilium</keyword>
<sequence>MDSEYVKRTIGKCLVEGLAEIVEKRPADPIEYLAHFIYKYRSNLNEHEKRKLEREQLEREKEEARQELETIEKLKQEELLIQQKMEEQQQKKISEEHPLKTIAELTEKFGAPHLPTVEETDESLVSGKQKSPDMPGETEDIKIPHDTENSYENHLKDNLEENEEKGKIVEEQNPPHALEVPKNDGHVDEHAPSVDTATASVETNIDESKEKEPEAEAEEPI</sequence>
<evidence type="ECO:0000256" key="12">
    <source>
        <dbReference type="SAM" id="MobiDB-lite"/>
    </source>
</evidence>
<feature type="coiled-coil region" evidence="11">
    <location>
        <begin position="40"/>
        <end position="91"/>
    </location>
</feature>
<dbReference type="Proteomes" id="UP000824782">
    <property type="component" value="Unassembled WGS sequence"/>
</dbReference>
<dbReference type="InterPro" id="IPR037856">
    <property type="entry name" value="Sdc1/DPY30"/>
</dbReference>
<name>A0AAV6ZWW1_ENGPU</name>
<dbReference type="Pfam" id="PF05186">
    <property type="entry name" value="Dpy-30"/>
    <property type="match status" value="1"/>
</dbReference>
<gene>
    <name evidence="13" type="ORF">GDO81_004253</name>
</gene>
<evidence type="ECO:0000256" key="9">
    <source>
        <dbReference type="ARBA" id="ARBA00062391"/>
    </source>
</evidence>
<reference evidence="13" key="1">
    <citation type="thesis" date="2020" institute="ProQuest LLC" country="789 East Eisenhower Parkway, Ann Arbor, MI, USA">
        <title>Comparative Genomics and Chromosome Evolution.</title>
        <authorList>
            <person name="Mudd A.B."/>
        </authorList>
    </citation>
    <scope>NUCLEOTIDE SEQUENCE</scope>
    <source>
        <strain evidence="13">237g6f4</strain>
        <tissue evidence="13">Blood</tissue>
    </source>
</reference>
<feature type="region of interest" description="Disordered" evidence="12">
    <location>
        <begin position="108"/>
        <end position="221"/>
    </location>
</feature>
<dbReference type="InterPro" id="IPR049630">
    <property type="entry name" value="DYDC-like_DD"/>
</dbReference>
<evidence type="ECO:0000256" key="10">
    <source>
        <dbReference type="ARBA" id="ARBA00068754"/>
    </source>
</evidence>
<feature type="compositionally biased region" description="Basic and acidic residues" evidence="12">
    <location>
        <begin position="139"/>
        <end position="170"/>
    </location>
</feature>
<evidence type="ECO:0000256" key="1">
    <source>
        <dbReference type="ARBA" id="ARBA00004611"/>
    </source>
</evidence>
<evidence type="ECO:0000256" key="4">
    <source>
        <dbReference type="ARBA" id="ARBA00022846"/>
    </source>
</evidence>
<dbReference type="PANTHER" id="PTHR23356:SF16">
    <property type="entry name" value="DPY30 DOMAIN CONTAINING 2"/>
    <property type="match status" value="1"/>
</dbReference>
<protein>
    <recommendedName>
        <fullName evidence="10">DPY30 domain-containing protein 1</fullName>
    </recommendedName>
</protein>
<keyword evidence="4" id="KW-0282">Flagellum</keyword>
<keyword evidence="14" id="KW-1185">Reference proteome</keyword>
<dbReference type="GO" id="GO:0048188">
    <property type="term" value="C:Set1C/COMPASS complex"/>
    <property type="evidence" value="ECO:0007669"/>
    <property type="project" value="InterPro"/>
</dbReference>
<evidence type="ECO:0000313" key="14">
    <source>
        <dbReference type="Proteomes" id="UP000824782"/>
    </source>
</evidence>
<keyword evidence="6" id="KW-0206">Cytoskeleton</keyword>
<evidence type="ECO:0000313" key="13">
    <source>
        <dbReference type="EMBL" id="KAG8551765.1"/>
    </source>
</evidence>
<evidence type="ECO:0000256" key="8">
    <source>
        <dbReference type="ARBA" id="ARBA00058296"/>
    </source>
</evidence>
<keyword evidence="7" id="KW-0966">Cell projection</keyword>
<organism evidence="13 14">
    <name type="scientific">Engystomops pustulosus</name>
    <name type="common">Tungara frog</name>
    <name type="synonym">Physalaemus pustulosus</name>
    <dbReference type="NCBI Taxonomy" id="76066"/>
    <lineage>
        <taxon>Eukaryota</taxon>
        <taxon>Metazoa</taxon>
        <taxon>Chordata</taxon>
        <taxon>Craniata</taxon>
        <taxon>Vertebrata</taxon>
        <taxon>Euteleostomi</taxon>
        <taxon>Amphibia</taxon>
        <taxon>Batrachia</taxon>
        <taxon>Anura</taxon>
        <taxon>Neobatrachia</taxon>
        <taxon>Hyloidea</taxon>
        <taxon>Leptodactylidae</taxon>
        <taxon>Leiuperinae</taxon>
        <taxon>Engystomops</taxon>
    </lineage>
</organism>